<dbReference type="SUPFAM" id="SSF55729">
    <property type="entry name" value="Acyl-CoA N-acyltransferases (Nat)"/>
    <property type="match status" value="1"/>
</dbReference>
<dbReference type="KEGG" id="spol:FH971_16680"/>
<dbReference type="Pfam" id="PF00583">
    <property type="entry name" value="Acetyltransf_1"/>
    <property type="match status" value="1"/>
</dbReference>
<gene>
    <name evidence="2" type="ORF">FH971_16680</name>
</gene>
<evidence type="ECO:0000313" key="2">
    <source>
        <dbReference type="EMBL" id="QDE32451.1"/>
    </source>
</evidence>
<dbReference type="Proteomes" id="UP000319809">
    <property type="component" value="Chromosome"/>
</dbReference>
<dbReference type="AlphaFoldDB" id="A0A4Y5YI12"/>
<dbReference type="EMBL" id="CP041036">
    <property type="protein sequence ID" value="QDE32451.1"/>
    <property type="molecule type" value="Genomic_DNA"/>
</dbReference>
<reference evidence="2 3" key="1">
    <citation type="submission" date="2019-06" db="EMBL/GenBank/DDBJ databases">
        <title>The genome of Shewanella sp. SM1901.</title>
        <authorList>
            <person name="Cha Q."/>
        </authorList>
    </citation>
    <scope>NUCLEOTIDE SEQUENCE [LARGE SCALE GENOMIC DNA]</scope>
    <source>
        <strain evidence="2 3">SM1901</strain>
    </source>
</reference>
<accession>A0A4Y5YI12</accession>
<dbReference type="GO" id="GO:0016747">
    <property type="term" value="F:acyltransferase activity, transferring groups other than amino-acyl groups"/>
    <property type="evidence" value="ECO:0007669"/>
    <property type="project" value="InterPro"/>
</dbReference>
<protein>
    <submittedName>
        <fullName evidence="2">GNAT family N-acetyltransferase</fullName>
    </submittedName>
</protein>
<dbReference type="InterPro" id="IPR000182">
    <property type="entry name" value="GNAT_dom"/>
</dbReference>
<evidence type="ECO:0000259" key="1">
    <source>
        <dbReference type="Pfam" id="PF00583"/>
    </source>
</evidence>
<dbReference type="Gene3D" id="3.40.630.30">
    <property type="match status" value="1"/>
</dbReference>
<dbReference type="InterPro" id="IPR016181">
    <property type="entry name" value="Acyl_CoA_acyltransferase"/>
</dbReference>
<evidence type="ECO:0000313" key="3">
    <source>
        <dbReference type="Proteomes" id="UP000319809"/>
    </source>
</evidence>
<dbReference type="CDD" id="cd04301">
    <property type="entry name" value="NAT_SF"/>
    <property type="match status" value="1"/>
</dbReference>
<keyword evidence="3" id="KW-1185">Reference proteome</keyword>
<keyword evidence="2" id="KW-0808">Transferase</keyword>
<feature type="domain" description="N-acetyltransferase" evidence="1">
    <location>
        <begin position="69"/>
        <end position="117"/>
    </location>
</feature>
<name>A0A4Y5YI12_9GAMM</name>
<proteinExistence type="predicted"/>
<organism evidence="2 3">
    <name type="scientific">Shewanella polaris</name>
    <dbReference type="NCBI Taxonomy" id="2588449"/>
    <lineage>
        <taxon>Bacteria</taxon>
        <taxon>Pseudomonadati</taxon>
        <taxon>Pseudomonadota</taxon>
        <taxon>Gammaproteobacteria</taxon>
        <taxon>Alteromonadales</taxon>
        <taxon>Shewanellaceae</taxon>
        <taxon>Shewanella</taxon>
    </lineage>
</organism>
<sequence length="180" mass="20868">MAHIMYQPTWLNTKITGNQQPSVAIREWSAIKLFYRQHMPYARLAQKESVAVIHHVQPTLTNDTELSQQIIIAAIRVKPVGQYQLISGLLVHPDYRGQQVSTQLLKFIAPKLIVKDCFLFAHPWLISLYQQQQFIVREPSELSTLPAEITQLYHRYHSEQRPLILMQLSELNDINGLKSE</sequence>